<comment type="caution">
    <text evidence="2">The sequence shown here is derived from an EMBL/GenBank/DDBJ whole genome shotgun (WGS) entry which is preliminary data.</text>
</comment>
<dbReference type="eggNOG" id="COG2461">
    <property type="taxonomic scope" value="Bacteria"/>
</dbReference>
<dbReference type="Gene3D" id="1.10.3910.10">
    <property type="entry name" value="SP0561-like"/>
    <property type="match status" value="1"/>
</dbReference>
<dbReference type="STRING" id="857293.CAAU_1134"/>
<feature type="domain" description="DUF1858" evidence="1">
    <location>
        <begin position="4"/>
        <end position="61"/>
    </location>
</feature>
<dbReference type="RefSeq" id="WP_008908489.1">
    <property type="nucleotide sequence ID" value="NZ_CAKP01000065.1"/>
</dbReference>
<reference evidence="2 3" key="1">
    <citation type="journal article" date="2011" name="J. Bacteriol.">
        <title>Draft genome sequence of Caloramator australicus strain RC3T, a thermoanaerobe from the Great Artesian Basin of Australia.</title>
        <authorList>
            <person name="Ogg C.D."/>
            <person name="Patel B.K.C."/>
        </authorList>
    </citation>
    <scope>NUCLEOTIDE SEQUENCE [LARGE SCALE GENOMIC DNA]</scope>
    <source>
        <strain evidence="2 3">RC3</strain>
    </source>
</reference>
<evidence type="ECO:0000313" key="3">
    <source>
        <dbReference type="Proteomes" id="UP000007652"/>
    </source>
</evidence>
<proteinExistence type="predicted"/>
<gene>
    <name evidence="2" type="ORF">CAAU_1134</name>
</gene>
<sequence>MKRIDFKRNLKDLVEEYPEIVGIMQRLGFTEIVKPGMLNTVGRVMTIPKGAMLRGFDIEKIKNEFIKNGFEIIE</sequence>
<dbReference type="InterPro" id="IPR038062">
    <property type="entry name" value="ScdA-like_N_sf"/>
</dbReference>
<dbReference type="OrthoDB" id="9769774at2"/>
<keyword evidence="3" id="KW-1185">Reference proteome</keyword>
<dbReference type="SUPFAM" id="SSF140683">
    <property type="entry name" value="SP0561-like"/>
    <property type="match status" value="1"/>
</dbReference>
<dbReference type="EMBL" id="CAKP01000065">
    <property type="protein sequence ID" value="CCJ33218.1"/>
    <property type="molecule type" value="Genomic_DNA"/>
</dbReference>
<organism evidence="2 3">
    <name type="scientific">Caloramator australicus RC3</name>
    <dbReference type="NCBI Taxonomy" id="857293"/>
    <lineage>
        <taxon>Bacteria</taxon>
        <taxon>Bacillati</taxon>
        <taxon>Bacillota</taxon>
        <taxon>Clostridia</taxon>
        <taxon>Eubacteriales</taxon>
        <taxon>Clostridiaceae</taxon>
        <taxon>Caloramator</taxon>
    </lineage>
</organism>
<evidence type="ECO:0000259" key="1">
    <source>
        <dbReference type="Pfam" id="PF08984"/>
    </source>
</evidence>
<protein>
    <recommendedName>
        <fullName evidence="1">DUF1858 domain-containing protein</fullName>
    </recommendedName>
</protein>
<dbReference type="InterPro" id="IPR015077">
    <property type="entry name" value="DUF1858"/>
</dbReference>
<dbReference type="Proteomes" id="UP000007652">
    <property type="component" value="Unassembled WGS sequence"/>
</dbReference>
<dbReference type="AlphaFoldDB" id="I7KTR6"/>
<name>I7KTR6_9CLOT</name>
<accession>I7KTR6</accession>
<dbReference type="Pfam" id="PF08984">
    <property type="entry name" value="DUF1858"/>
    <property type="match status" value="1"/>
</dbReference>
<evidence type="ECO:0000313" key="2">
    <source>
        <dbReference type="EMBL" id="CCJ33218.1"/>
    </source>
</evidence>